<sequence>MPCNKVTNAEVLKQAALLSITTILCKRRLRWLGYVKWMDDNKILKQLLFKDTCQRSLTKCHIDAKTWVKLAEDRTVWKTSVSKGAKQPEEENNLPLKTKHQRNKDNTLQHLPCLQILPQKLFIKHEGSCRKKTTIT</sequence>
<dbReference type="EMBL" id="KQ418840">
    <property type="protein sequence ID" value="KOF85653.1"/>
    <property type="molecule type" value="Genomic_DNA"/>
</dbReference>
<feature type="region of interest" description="Disordered" evidence="1">
    <location>
        <begin position="81"/>
        <end position="101"/>
    </location>
</feature>
<evidence type="ECO:0000313" key="2">
    <source>
        <dbReference type="EMBL" id="KOF85653.1"/>
    </source>
</evidence>
<accession>A0A0L8H8Q0</accession>
<organism evidence="2">
    <name type="scientific">Octopus bimaculoides</name>
    <name type="common">California two-spotted octopus</name>
    <dbReference type="NCBI Taxonomy" id="37653"/>
    <lineage>
        <taxon>Eukaryota</taxon>
        <taxon>Metazoa</taxon>
        <taxon>Spiralia</taxon>
        <taxon>Lophotrochozoa</taxon>
        <taxon>Mollusca</taxon>
        <taxon>Cephalopoda</taxon>
        <taxon>Coleoidea</taxon>
        <taxon>Octopodiformes</taxon>
        <taxon>Octopoda</taxon>
        <taxon>Incirrata</taxon>
        <taxon>Octopodidae</taxon>
        <taxon>Octopus</taxon>
    </lineage>
</organism>
<dbReference type="AlphaFoldDB" id="A0A0L8H8Q0"/>
<evidence type="ECO:0000256" key="1">
    <source>
        <dbReference type="SAM" id="MobiDB-lite"/>
    </source>
</evidence>
<gene>
    <name evidence="2" type="ORF">OCBIM_22020003mg</name>
</gene>
<protein>
    <submittedName>
        <fullName evidence="2">Uncharacterized protein</fullName>
    </submittedName>
</protein>
<name>A0A0L8H8Q0_OCTBM</name>
<reference evidence="2" key="1">
    <citation type="submission" date="2015-07" db="EMBL/GenBank/DDBJ databases">
        <title>MeaNS - Measles Nucleotide Surveillance Program.</title>
        <authorList>
            <person name="Tran T."/>
            <person name="Druce J."/>
        </authorList>
    </citation>
    <scope>NUCLEOTIDE SEQUENCE</scope>
    <source>
        <strain evidence="2">UCB-OBI-ISO-001</strain>
        <tissue evidence="2">Gonad</tissue>
    </source>
</reference>
<proteinExistence type="predicted"/>